<dbReference type="InterPro" id="IPR014362">
    <property type="entry name" value="Glu_DH"/>
</dbReference>
<dbReference type="InterPro" id="IPR006096">
    <property type="entry name" value="Glu/Leu/Phe/Val/Trp_DH_C"/>
</dbReference>
<dbReference type="InterPro" id="IPR046346">
    <property type="entry name" value="Aminoacid_DH-like_N_sf"/>
</dbReference>
<dbReference type="PROSITE" id="PS00074">
    <property type="entry name" value="GLFV_DEHYDROGENASE"/>
    <property type="match status" value="1"/>
</dbReference>
<dbReference type="CDD" id="cd01076">
    <property type="entry name" value="NAD_bind_1_Glu_DH"/>
    <property type="match status" value="1"/>
</dbReference>
<dbReference type="SUPFAM" id="SSF53223">
    <property type="entry name" value="Aminoacid dehydrogenase-like, N-terminal domain"/>
    <property type="match status" value="1"/>
</dbReference>
<dbReference type="RefSeq" id="WP_324726051.1">
    <property type="nucleotide sequence ID" value="NZ_CP139781.1"/>
</dbReference>
<protein>
    <recommendedName>
        <fullName evidence="3">Glutamate dehydrogenase</fullName>
    </recommendedName>
</protein>
<keyword evidence="7" id="KW-1185">Reference proteome</keyword>
<dbReference type="Pfam" id="PF00208">
    <property type="entry name" value="ELFV_dehydrog"/>
    <property type="match status" value="1"/>
</dbReference>
<evidence type="ECO:0000256" key="3">
    <source>
        <dbReference type="PIRNR" id="PIRNR000185"/>
    </source>
</evidence>
<dbReference type="PRINTS" id="PR00082">
    <property type="entry name" value="GLFDHDRGNASE"/>
</dbReference>
<dbReference type="SUPFAM" id="SSF51735">
    <property type="entry name" value="NAD(P)-binding Rossmann-fold domains"/>
    <property type="match status" value="1"/>
</dbReference>
<dbReference type="PIRSF" id="PIRSF000185">
    <property type="entry name" value="Glu_DH"/>
    <property type="match status" value="1"/>
</dbReference>
<proteinExistence type="inferred from homology"/>
<reference evidence="6 7" key="2">
    <citation type="submission" date="2023-12" db="EMBL/GenBank/DDBJ databases">
        <title>Description of an unclassified Opitutus bacterium of Verrucomicrobiota.</title>
        <authorList>
            <person name="Zhang D.-F."/>
        </authorList>
    </citation>
    <scope>NUCLEOTIDE SEQUENCE [LARGE SCALE GENOMIC DNA]</scope>
    <source>
        <strain evidence="6 7">WL0086</strain>
    </source>
</reference>
<dbReference type="InterPro" id="IPR036291">
    <property type="entry name" value="NAD(P)-bd_dom_sf"/>
</dbReference>
<feature type="domain" description="Glutamate/phenylalanine/leucine/valine/L-tryptophan dehydrogenase C-terminal" evidence="5">
    <location>
        <begin position="196"/>
        <end position="427"/>
    </location>
</feature>
<evidence type="ECO:0000313" key="6">
    <source>
        <dbReference type="EMBL" id="WRQ87951.1"/>
    </source>
</evidence>
<evidence type="ECO:0000313" key="7">
    <source>
        <dbReference type="Proteomes" id="UP000738431"/>
    </source>
</evidence>
<dbReference type="Gene3D" id="3.40.50.10860">
    <property type="entry name" value="Leucine Dehydrogenase, chain A, domain 1"/>
    <property type="match status" value="1"/>
</dbReference>
<dbReference type="Pfam" id="PF02812">
    <property type="entry name" value="ELFV_dehydrog_N"/>
    <property type="match status" value="1"/>
</dbReference>
<dbReference type="InterPro" id="IPR006095">
    <property type="entry name" value="Glu/Leu/Phe/Val/Trp_DH"/>
</dbReference>
<evidence type="ECO:0000256" key="1">
    <source>
        <dbReference type="ARBA" id="ARBA00006382"/>
    </source>
</evidence>
<evidence type="ECO:0000259" key="5">
    <source>
        <dbReference type="SMART" id="SM00839"/>
    </source>
</evidence>
<evidence type="ECO:0000256" key="4">
    <source>
        <dbReference type="RuleBase" id="RU004417"/>
    </source>
</evidence>
<dbReference type="Proteomes" id="UP000738431">
    <property type="component" value="Chromosome"/>
</dbReference>
<dbReference type="SMART" id="SM00839">
    <property type="entry name" value="ELFV_dehydrog"/>
    <property type="match status" value="1"/>
</dbReference>
<dbReference type="InterPro" id="IPR033922">
    <property type="entry name" value="NAD_bind_Glu_DH"/>
</dbReference>
<name>A0ABZ1C8Y1_9BACT</name>
<gene>
    <name evidence="6" type="ORF">K1X11_000925</name>
</gene>
<dbReference type="InterPro" id="IPR006097">
    <property type="entry name" value="Glu/Leu/Phe/Val/Trp_DH_dimer"/>
</dbReference>
<dbReference type="PANTHER" id="PTHR11606">
    <property type="entry name" value="GLUTAMATE DEHYDROGENASE"/>
    <property type="match status" value="1"/>
</dbReference>
<dbReference type="PANTHER" id="PTHR11606:SF13">
    <property type="entry name" value="GLUTAMATE DEHYDROGENASE 1, MITOCHONDRIAL"/>
    <property type="match status" value="1"/>
</dbReference>
<dbReference type="EMBL" id="CP139781">
    <property type="protein sequence ID" value="WRQ87951.1"/>
    <property type="molecule type" value="Genomic_DNA"/>
</dbReference>
<sequence>MKTSKSMSKVIISSLYQSDVFKMACRQFDQAADAISLPEEIRDRTKYPRRSFAVSLPIRRDDGTVTVYEGYRVQHNLSTGPSKGGIRFHQHVTIGEVAALAMWMSWKCSLVGLPYGGAKGGVIVNPDQLTDRELERLARRYMQELIPFIGPDVDVPAPDMGTTEQMMGWMMDTYSNHVGHIEPSIVTGKPISLGGSQGRREATGAGVAYLVKQYLEDMRIPIKDATVAIQGFGNVGSEAAFALEDYGAKIIAISDYTGGIYNAKGINTRKAAQYVQYTRVLKDCDEGEPITNDELLTTKCTVLIPAALPRVITPKNAPKLQCRMLAEAANGPTTVQADRIIEKRGDIEIIPDVLCNAGGVIVSYFEWLQNKQNYYWDRDEVMTKLFRILEKAKVSVDKQQRAFGFSRRLAAQTLGIQRVADAKSGRGLFP</sequence>
<keyword evidence="2 3" id="KW-0560">Oxidoreductase</keyword>
<evidence type="ECO:0000256" key="2">
    <source>
        <dbReference type="ARBA" id="ARBA00023002"/>
    </source>
</evidence>
<dbReference type="InterPro" id="IPR033524">
    <property type="entry name" value="Glu/Leu/Phe/Val_DH_AS"/>
</dbReference>
<comment type="similarity">
    <text evidence="1 3 4">Belongs to the Glu/Leu/Phe/Val dehydrogenases family.</text>
</comment>
<organism evidence="6 7">
    <name type="scientific">Actomonas aquatica</name>
    <dbReference type="NCBI Taxonomy" id="2866162"/>
    <lineage>
        <taxon>Bacteria</taxon>
        <taxon>Pseudomonadati</taxon>
        <taxon>Verrucomicrobiota</taxon>
        <taxon>Opitutia</taxon>
        <taxon>Opitutales</taxon>
        <taxon>Opitutaceae</taxon>
        <taxon>Actomonas</taxon>
    </lineage>
</organism>
<dbReference type="Gene3D" id="3.40.50.720">
    <property type="entry name" value="NAD(P)-binding Rossmann-like Domain"/>
    <property type="match status" value="1"/>
</dbReference>
<dbReference type="GO" id="GO:0016491">
    <property type="term" value="F:oxidoreductase activity"/>
    <property type="evidence" value="ECO:0007669"/>
    <property type="project" value="UniProtKB-KW"/>
</dbReference>
<accession>A0ABZ1C8Y1</accession>
<reference evidence="6 7" key="1">
    <citation type="submission" date="2021-08" db="EMBL/GenBank/DDBJ databases">
        <authorList>
            <person name="Zhang D."/>
            <person name="Zhang A."/>
            <person name="Wang L."/>
        </authorList>
    </citation>
    <scope>NUCLEOTIDE SEQUENCE [LARGE SCALE GENOMIC DNA]</scope>
    <source>
        <strain evidence="6 7">WL0086</strain>
    </source>
</reference>